<dbReference type="InParanoid" id="A0A5E4FQ85"/>
<protein>
    <submittedName>
        <fullName evidence="1">PREDICTED: GDSL</fullName>
    </submittedName>
</protein>
<name>A0A5E4FQ85_PRUDU</name>
<dbReference type="Proteomes" id="UP000327085">
    <property type="component" value="Chromosome 1"/>
</dbReference>
<dbReference type="Gramene" id="VVA29635">
    <property type="protein sequence ID" value="VVA29635"/>
    <property type="gene ID" value="Prudul26B008722"/>
</dbReference>
<dbReference type="EMBL" id="CABIKO010000170">
    <property type="protein sequence ID" value="VVA29635.1"/>
    <property type="molecule type" value="Genomic_DNA"/>
</dbReference>
<evidence type="ECO:0000313" key="2">
    <source>
        <dbReference type="Proteomes" id="UP000327085"/>
    </source>
</evidence>
<accession>A0A5E4FQ85</accession>
<reference evidence="2" key="1">
    <citation type="journal article" date="2020" name="Plant J.">
        <title>Transposons played a major role in the diversification between the closely related almond and peach genomes: results from the almond genome sequence.</title>
        <authorList>
            <person name="Alioto T."/>
            <person name="Alexiou K.G."/>
            <person name="Bardil A."/>
            <person name="Barteri F."/>
            <person name="Castanera R."/>
            <person name="Cruz F."/>
            <person name="Dhingra A."/>
            <person name="Duval H."/>
            <person name="Fernandez I Marti A."/>
            <person name="Frias L."/>
            <person name="Galan B."/>
            <person name="Garcia J.L."/>
            <person name="Howad W."/>
            <person name="Gomez-Garrido J."/>
            <person name="Gut M."/>
            <person name="Julca I."/>
            <person name="Morata J."/>
            <person name="Puigdomenech P."/>
            <person name="Ribeca P."/>
            <person name="Rubio Cabetas M.J."/>
            <person name="Vlasova A."/>
            <person name="Wirthensohn M."/>
            <person name="Garcia-Mas J."/>
            <person name="Gabaldon T."/>
            <person name="Casacuberta J.M."/>
            <person name="Arus P."/>
        </authorList>
    </citation>
    <scope>NUCLEOTIDE SEQUENCE [LARGE SCALE GENOMIC DNA]</scope>
    <source>
        <strain evidence="2">cv. Texas</strain>
    </source>
</reference>
<gene>
    <name evidence="1" type="ORF">ALMOND_2B008722</name>
</gene>
<evidence type="ECO:0000313" key="1">
    <source>
        <dbReference type="EMBL" id="VVA29635.1"/>
    </source>
</evidence>
<proteinExistence type="predicted"/>
<organism evidence="1 2">
    <name type="scientific">Prunus dulcis</name>
    <name type="common">Almond</name>
    <name type="synonym">Amygdalus dulcis</name>
    <dbReference type="NCBI Taxonomy" id="3755"/>
    <lineage>
        <taxon>Eukaryota</taxon>
        <taxon>Viridiplantae</taxon>
        <taxon>Streptophyta</taxon>
        <taxon>Embryophyta</taxon>
        <taxon>Tracheophyta</taxon>
        <taxon>Spermatophyta</taxon>
        <taxon>Magnoliopsida</taxon>
        <taxon>eudicotyledons</taxon>
        <taxon>Gunneridae</taxon>
        <taxon>Pentapetalae</taxon>
        <taxon>rosids</taxon>
        <taxon>fabids</taxon>
        <taxon>Rosales</taxon>
        <taxon>Rosaceae</taxon>
        <taxon>Amygdaloideae</taxon>
        <taxon>Amygdaleae</taxon>
        <taxon>Prunus</taxon>
    </lineage>
</organism>
<dbReference type="AlphaFoldDB" id="A0A5E4FQ85"/>
<sequence length="139" mass="15095">MGLKKFTPPYLAPTAVGDNLLQGVNYASSSSGISNFTGFLFVNNRRDTRSVALSFDSAGSEDTKVEVISESVRSVPTFGKGKGLMTGQAVPLAAVPYCVQSASASQYCEFLMRDTRAPDHHVSYQSETSSRCSWNWRPN</sequence>